<dbReference type="InterPro" id="IPR036291">
    <property type="entry name" value="NAD(P)-bd_dom_sf"/>
</dbReference>
<name>A0A3N6PSP4_9BURK</name>
<feature type="domain" description="Ketoreductase" evidence="3">
    <location>
        <begin position="14"/>
        <end position="233"/>
    </location>
</feature>
<dbReference type="PRINTS" id="PR00080">
    <property type="entry name" value="SDRFAMILY"/>
</dbReference>
<dbReference type="Gene3D" id="3.40.50.720">
    <property type="entry name" value="NAD(P)-binding Rossmann-like Domain"/>
    <property type="match status" value="1"/>
</dbReference>
<dbReference type="Pfam" id="PF13561">
    <property type="entry name" value="adh_short_C2"/>
    <property type="match status" value="1"/>
</dbReference>
<evidence type="ECO:0000256" key="2">
    <source>
        <dbReference type="ARBA" id="ARBA00023002"/>
    </source>
</evidence>
<dbReference type="GO" id="GO:0016491">
    <property type="term" value="F:oxidoreductase activity"/>
    <property type="evidence" value="ECO:0007669"/>
    <property type="project" value="UniProtKB-KW"/>
</dbReference>
<dbReference type="PROSITE" id="PS00061">
    <property type="entry name" value="ADH_SHORT"/>
    <property type="match status" value="1"/>
</dbReference>
<dbReference type="SMART" id="SM00822">
    <property type="entry name" value="PKS_KR"/>
    <property type="match status" value="1"/>
</dbReference>
<dbReference type="InterPro" id="IPR002347">
    <property type="entry name" value="SDR_fam"/>
</dbReference>
<dbReference type="Proteomes" id="UP000272778">
    <property type="component" value="Unassembled WGS sequence"/>
</dbReference>
<keyword evidence="2" id="KW-0560">Oxidoreductase</keyword>
<comment type="similarity">
    <text evidence="1">Belongs to the short-chain dehydrogenases/reductases (SDR) family.</text>
</comment>
<comment type="caution">
    <text evidence="4">The sequence shown here is derived from an EMBL/GenBank/DDBJ whole genome shotgun (WGS) entry which is preliminary data.</text>
</comment>
<gene>
    <name evidence="4" type="ORF">D1Y85_16585</name>
</gene>
<accession>A0A3N6PSP4</accession>
<dbReference type="EMBL" id="RQIS01000011">
    <property type="protein sequence ID" value="RQH05020.1"/>
    <property type="molecule type" value="Genomic_DNA"/>
</dbReference>
<evidence type="ECO:0000259" key="3">
    <source>
        <dbReference type="SMART" id="SM00822"/>
    </source>
</evidence>
<dbReference type="PRINTS" id="PR00081">
    <property type="entry name" value="GDHRDH"/>
</dbReference>
<protein>
    <submittedName>
        <fullName evidence="4">SDR family oxidoreductase</fullName>
    </submittedName>
</protein>
<evidence type="ECO:0000313" key="5">
    <source>
        <dbReference type="Proteomes" id="UP000272778"/>
    </source>
</evidence>
<keyword evidence="5" id="KW-1185">Reference proteome</keyword>
<dbReference type="PANTHER" id="PTHR43639">
    <property type="entry name" value="OXIDOREDUCTASE, SHORT-CHAIN DEHYDROGENASE/REDUCTASE FAMILY (AFU_ORTHOLOGUE AFUA_5G02870)"/>
    <property type="match status" value="1"/>
</dbReference>
<dbReference type="PANTHER" id="PTHR43639:SF1">
    <property type="entry name" value="SHORT-CHAIN DEHYDROGENASE_REDUCTASE FAMILY PROTEIN"/>
    <property type="match status" value="1"/>
</dbReference>
<dbReference type="SUPFAM" id="SSF51735">
    <property type="entry name" value="NAD(P)-binding Rossmann-fold domains"/>
    <property type="match status" value="1"/>
</dbReference>
<sequence>MFEVRMTSFDFNSKTALVTGASGGIGAQIAHRLAEAGAVVAAHCGRNRAAADQLVGEIRANGGKAFVVQADLRDVAGLPRLYETVTRGFELETQRPQLDFLINNAGAGGSRPLMHVTPKHFDEECEILFRGTFFMCQLACEHLSDGGRIVNISSNAASSALPYQAVYAAAKAAVNHLTLSFAQHLGHRGITVNAVSPGATDTALIANLRARKGFDESVQRLTALGRLGQPDDIASAVMLLLSPEGRWITGQIVEASGGMSL</sequence>
<dbReference type="InterPro" id="IPR057326">
    <property type="entry name" value="KR_dom"/>
</dbReference>
<dbReference type="AlphaFoldDB" id="A0A3N6PSP4"/>
<organism evidence="4 5">
    <name type="scientific">Paraburkholderia dinghuensis</name>
    <dbReference type="NCBI Taxonomy" id="2305225"/>
    <lineage>
        <taxon>Bacteria</taxon>
        <taxon>Pseudomonadati</taxon>
        <taxon>Pseudomonadota</taxon>
        <taxon>Betaproteobacteria</taxon>
        <taxon>Burkholderiales</taxon>
        <taxon>Burkholderiaceae</taxon>
        <taxon>Paraburkholderia</taxon>
    </lineage>
</organism>
<proteinExistence type="inferred from homology"/>
<dbReference type="FunFam" id="3.40.50.720:FF:000084">
    <property type="entry name" value="Short-chain dehydrogenase reductase"/>
    <property type="match status" value="1"/>
</dbReference>
<dbReference type="OrthoDB" id="9803333at2"/>
<reference evidence="4 5" key="1">
    <citation type="submission" date="2018-11" db="EMBL/GenBank/DDBJ databases">
        <title>Paraburkholderia sp. DHOA04, isolated from soil.</title>
        <authorList>
            <person name="Gao Z.-H."/>
            <person name="Qiu L.-H."/>
            <person name="Fu J.-C."/>
        </authorList>
    </citation>
    <scope>NUCLEOTIDE SEQUENCE [LARGE SCALE GENOMIC DNA]</scope>
    <source>
        <strain evidence="4 5">DHOA04</strain>
    </source>
</reference>
<evidence type="ECO:0000313" key="4">
    <source>
        <dbReference type="EMBL" id="RQH05020.1"/>
    </source>
</evidence>
<evidence type="ECO:0000256" key="1">
    <source>
        <dbReference type="ARBA" id="ARBA00006484"/>
    </source>
</evidence>
<dbReference type="InterPro" id="IPR020904">
    <property type="entry name" value="Sc_DH/Rdtase_CS"/>
</dbReference>
<dbReference type="RefSeq" id="WP_124152154.1">
    <property type="nucleotide sequence ID" value="NZ_RQIS01000011.1"/>
</dbReference>